<evidence type="ECO:0000259" key="2">
    <source>
        <dbReference type="Pfam" id="PF04783"/>
    </source>
</evidence>
<evidence type="ECO:0000256" key="1">
    <source>
        <dbReference type="SAM" id="MobiDB-lite"/>
    </source>
</evidence>
<reference evidence="3" key="2">
    <citation type="submission" date="2023-06" db="EMBL/GenBank/DDBJ databases">
        <authorList>
            <person name="Swenson N.G."/>
            <person name="Wegrzyn J.L."/>
            <person name="Mcevoy S.L."/>
        </authorList>
    </citation>
    <scope>NUCLEOTIDE SEQUENCE</scope>
    <source>
        <strain evidence="3">NS2018</strain>
        <tissue evidence="3">Leaf</tissue>
    </source>
</reference>
<gene>
    <name evidence="3" type="ORF">LWI29_015910</name>
</gene>
<name>A0AA39RF01_ACESA</name>
<dbReference type="EMBL" id="JAUESC010000388">
    <property type="protein sequence ID" value="KAK0571442.1"/>
    <property type="molecule type" value="Genomic_DNA"/>
</dbReference>
<dbReference type="Pfam" id="PF04783">
    <property type="entry name" value="DUF630"/>
    <property type="match status" value="1"/>
</dbReference>
<sequence>MGCAQSKIDNEESVARCKDRRNIMKDAVVSRNAFAAAHSAFSVSLKNIGAALSDYGHGEAEASVVEDDDHHHRSLDATPAAAASSSSSSAVVVHGKPPASSSAAA</sequence>
<organism evidence="3 4">
    <name type="scientific">Acer saccharum</name>
    <name type="common">Sugar maple</name>
    <dbReference type="NCBI Taxonomy" id="4024"/>
    <lineage>
        <taxon>Eukaryota</taxon>
        <taxon>Viridiplantae</taxon>
        <taxon>Streptophyta</taxon>
        <taxon>Embryophyta</taxon>
        <taxon>Tracheophyta</taxon>
        <taxon>Spermatophyta</taxon>
        <taxon>Magnoliopsida</taxon>
        <taxon>eudicotyledons</taxon>
        <taxon>Gunneridae</taxon>
        <taxon>Pentapetalae</taxon>
        <taxon>rosids</taxon>
        <taxon>malvids</taxon>
        <taxon>Sapindales</taxon>
        <taxon>Sapindaceae</taxon>
        <taxon>Hippocastanoideae</taxon>
        <taxon>Acereae</taxon>
        <taxon>Acer</taxon>
    </lineage>
</organism>
<dbReference type="PANTHER" id="PTHR21450">
    <property type="entry name" value="PROTEIN ALTERED PHOSPHATE STARVATION RESPONSE 1"/>
    <property type="match status" value="1"/>
</dbReference>
<dbReference type="Proteomes" id="UP001168877">
    <property type="component" value="Unassembled WGS sequence"/>
</dbReference>
<proteinExistence type="predicted"/>
<comment type="caution">
    <text evidence="3">The sequence shown here is derived from an EMBL/GenBank/DDBJ whole genome shotgun (WGS) entry which is preliminary data.</text>
</comment>
<protein>
    <recommendedName>
        <fullName evidence="2">DUF630 domain-containing protein</fullName>
    </recommendedName>
</protein>
<reference evidence="3" key="1">
    <citation type="journal article" date="2022" name="Plant J.">
        <title>Strategies of tolerance reflected in two North American maple genomes.</title>
        <authorList>
            <person name="McEvoy S.L."/>
            <person name="Sezen U.U."/>
            <person name="Trouern-Trend A."/>
            <person name="McMahon S.M."/>
            <person name="Schaberg P.G."/>
            <person name="Yang J."/>
            <person name="Wegrzyn J.L."/>
            <person name="Swenson N.G."/>
        </authorList>
    </citation>
    <scope>NUCLEOTIDE SEQUENCE</scope>
    <source>
        <strain evidence="3">NS2018</strain>
    </source>
</reference>
<accession>A0AA39RF01</accession>
<evidence type="ECO:0000313" key="4">
    <source>
        <dbReference type="Proteomes" id="UP001168877"/>
    </source>
</evidence>
<dbReference type="AlphaFoldDB" id="A0AA39RF01"/>
<keyword evidence="4" id="KW-1185">Reference proteome</keyword>
<dbReference type="InterPro" id="IPR006868">
    <property type="entry name" value="DUF630"/>
</dbReference>
<dbReference type="PANTHER" id="PTHR21450:SF47">
    <property type="entry name" value="OS01G0500500 PROTEIN"/>
    <property type="match status" value="1"/>
</dbReference>
<feature type="domain" description="DUF630" evidence="2">
    <location>
        <begin position="1"/>
        <end position="59"/>
    </location>
</feature>
<feature type="compositionally biased region" description="Low complexity" evidence="1">
    <location>
        <begin position="80"/>
        <end position="93"/>
    </location>
</feature>
<evidence type="ECO:0000313" key="3">
    <source>
        <dbReference type="EMBL" id="KAK0571442.1"/>
    </source>
</evidence>
<feature type="region of interest" description="Disordered" evidence="1">
    <location>
        <begin position="60"/>
        <end position="105"/>
    </location>
</feature>